<dbReference type="KEGG" id="mflg:ABS361_08585"/>
<keyword evidence="8 9" id="KW-0472">Membrane</keyword>
<dbReference type="PANTHER" id="PTHR33162">
    <property type="entry name" value="SEC-INDEPENDENT PROTEIN TRANSLOCASE PROTEIN TATA, CHLOROPLASTIC"/>
    <property type="match status" value="1"/>
</dbReference>
<organism evidence="10">
    <name type="scientific">Methyloraptor flagellatus</name>
    <dbReference type="NCBI Taxonomy" id="3162530"/>
    <lineage>
        <taxon>Bacteria</taxon>
        <taxon>Pseudomonadati</taxon>
        <taxon>Pseudomonadota</taxon>
        <taxon>Alphaproteobacteria</taxon>
        <taxon>Hyphomicrobiales</taxon>
        <taxon>Ancalomicrobiaceae</taxon>
        <taxon>Methyloraptor</taxon>
    </lineage>
</organism>
<dbReference type="RefSeq" id="WP_407051359.1">
    <property type="nucleotide sequence ID" value="NZ_CP158568.1"/>
</dbReference>
<dbReference type="GO" id="GO:0008320">
    <property type="term" value="F:protein transmembrane transporter activity"/>
    <property type="evidence" value="ECO:0007669"/>
    <property type="project" value="UniProtKB-UniRule"/>
</dbReference>
<dbReference type="Pfam" id="PF02416">
    <property type="entry name" value="TatA_B_E"/>
    <property type="match status" value="1"/>
</dbReference>
<name>A0AAU7XDT8_9HYPH</name>
<sequence>MLDIGWSELLIIGVVALVVVGPEELPQLLRTVGQWVGKVRRMAGEFQNQMNEAIREAELDDVKKSVEDLRSLSPASMIRNELEQFTAPVTAIETEARAELAGIEAGVTAPSQANAALAEGEAAALAGAAGEGVSAPVLTETEVAARIDAAVPAPDTVFEPPSFHVEAPPVEAVPAEATPEKIEKIETAALAPAVEADASPKARGQ</sequence>
<dbReference type="InterPro" id="IPR003369">
    <property type="entry name" value="TatA/B/E"/>
</dbReference>
<dbReference type="Gene3D" id="1.20.5.3310">
    <property type="match status" value="1"/>
</dbReference>
<evidence type="ECO:0000256" key="2">
    <source>
        <dbReference type="ARBA" id="ARBA00022448"/>
    </source>
</evidence>
<dbReference type="GO" id="GO:0043953">
    <property type="term" value="P:protein transport by the Tat complex"/>
    <property type="evidence" value="ECO:0007669"/>
    <property type="project" value="UniProtKB-UniRule"/>
</dbReference>
<comment type="subcellular location">
    <subcellularLocation>
        <location evidence="9">Cell membrane</location>
        <topology evidence="9">Single-pass membrane protein</topology>
    </subcellularLocation>
    <subcellularLocation>
        <location evidence="1">Membrane</location>
        <topology evidence="1">Single-pass membrane protein</topology>
    </subcellularLocation>
</comment>
<evidence type="ECO:0000256" key="3">
    <source>
        <dbReference type="ARBA" id="ARBA00022475"/>
    </source>
</evidence>
<evidence type="ECO:0000256" key="4">
    <source>
        <dbReference type="ARBA" id="ARBA00022692"/>
    </source>
</evidence>
<comment type="function">
    <text evidence="9">Part of the twin-arginine translocation (Tat) system that transports large folded proteins containing a characteristic twin-arginine motif in their signal peptide across membranes. Together with TatC, TatB is part of a receptor directly interacting with Tat signal peptides. TatB may form an oligomeric binding site that transiently accommodates folded Tat precursor proteins before their translocation.</text>
</comment>
<comment type="subunit">
    <text evidence="9">The Tat system comprises two distinct complexes: a TatABC complex, containing multiple copies of TatA, TatB and TatC subunits, and a separate TatA complex, containing only TatA subunits. Substrates initially bind to the TatABC complex, which probably triggers association of the separate TatA complex to form the active translocon.</text>
</comment>
<dbReference type="NCBIfam" id="TIGR01410">
    <property type="entry name" value="tatB"/>
    <property type="match status" value="1"/>
</dbReference>
<evidence type="ECO:0000256" key="1">
    <source>
        <dbReference type="ARBA" id="ARBA00004167"/>
    </source>
</evidence>
<comment type="similarity">
    <text evidence="9">Belongs to the TatB family.</text>
</comment>
<dbReference type="HAMAP" id="MF_00237">
    <property type="entry name" value="TatB"/>
    <property type="match status" value="1"/>
</dbReference>
<keyword evidence="4 9" id="KW-0812">Transmembrane</keyword>
<reference evidence="10" key="1">
    <citation type="submission" date="2024-06" db="EMBL/GenBank/DDBJ databases">
        <title>Methylostella associata gen. nov., sp. nov., a novel Ancalomicrobiaceae-affiliated facultatively methylotrophic bacteria that feed on methanotrophs of the genus Methylococcus.</title>
        <authorList>
            <person name="Saltykova V."/>
            <person name="Danilova O.V."/>
            <person name="Oshkin I.Y."/>
            <person name="Belova S.E."/>
            <person name="Pimenov N.V."/>
            <person name="Dedysh S.N."/>
        </authorList>
    </citation>
    <scope>NUCLEOTIDE SEQUENCE</scope>
    <source>
        <strain evidence="10">S20</strain>
    </source>
</reference>
<dbReference type="InterPro" id="IPR018448">
    <property type="entry name" value="TatB"/>
</dbReference>
<keyword evidence="5 9" id="KW-0653">Protein transport</keyword>
<keyword evidence="6 9" id="KW-1133">Transmembrane helix</keyword>
<keyword evidence="7 9" id="KW-0811">Translocation</keyword>
<dbReference type="AlphaFoldDB" id="A0AAU7XDT8"/>
<protein>
    <recommendedName>
        <fullName evidence="9">Sec-independent protein translocase protein TatB</fullName>
    </recommendedName>
</protein>
<keyword evidence="2 9" id="KW-0813">Transport</keyword>
<gene>
    <name evidence="9 10" type="primary">tatB</name>
    <name evidence="10" type="ORF">ABS361_08585</name>
</gene>
<evidence type="ECO:0000256" key="6">
    <source>
        <dbReference type="ARBA" id="ARBA00022989"/>
    </source>
</evidence>
<dbReference type="GO" id="GO:0033281">
    <property type="term" value="C:TAT protein transport complex"/>
    <property type="evidence" value="ECO:0007669"/>
    <property type="project" value="UniProtKB-UniRule"/>
</dbReference>
<dbReference type="EMBL" id="CP158568">
    <property type="protein sequence ID" value="XBY46262.1"/>
    <property type="molecule type" value="Genomic_DNA"/>
</dbReference>
<evidence type="ECO:0000256" key="8">
    <source>
        <dbReference type="ARBA" id="ARBA00023136"/>
    </source>
</evidence>
<proteinExistence type="inferred from homology"/>
<dbReference type="PANTHER" id="PTHR33162:SF1">
    <property type="entry name" value="SEC-INDEPENDENT PROTEIN TRANSLOCASE PROTEIN TATA, CHLOROPLASTIC"/>
    <property type="match status" value="1"/>
</dbReference>
<evidence type="ECO:0000313" key="10">
    <source>
        <dbReference type="EMBL" id="XBY46262.1"/>
    </source>
</evidence>
<evidence type="ECO:0000256" key="7">
    <source>
        <dbReference type="ARBA" id="ARBA00023010"/>
    </source>
</evidence>
<dbReference type="PRINTS" id="PR01506">
    <property type="entry name" value="TATBPROTEIN"/>
</dbReference>
<evidence type="ECO:0000256" key="9">
    <source>
        <dbReference type="HAMAP-Rule" id="MF_00237"/>
    </source>
</evidence>
<keyword evidence="3 9" id="KW-1003">Cell membrane</keyword>
<evidence type="ECO:0000256" key="5">
    <source>
        <dbReference type="ARBA" id="ARBA00022927"/>
    </source>
</evidence>
<accession>A0AAU7XDT8</accession>